<protein>
    <submittedName>
        <fullName evidence="3">Uncharacterized protein</fullName>
    </submittedName>
</protein>
<evidence type="ECO:0000256" key="2">
    <source>
        <dbReference type="SAM" id="Phobius"/>
    </source>
</evidence>
<dbReference type="EMBL" id="CP036164">
    <property type="protein sequence ID" value="QBF45197.1"/>
    <property type="molecule type" value="Genomic_DNA"/>
</dbReference>
<evidence type="ECO:0000313" key="4">
    <source>
        <dbReference type="Proteomes" id="UP000290408"/>
    </source>
</evidence>
<gene>
    <name evidence="3" type="ORF">EXU32_02285</name>
</gene>
<proteinExistence type="predicted"/>
<sequence length="149" mass="15434">MNWRSEIGLAFSAARFFLAAAFFFAAAAFSAAAFLAAAFFWRSATARRSCSREALRETLLSRRSCARRAVSAWVASARAASVDGDGTLTAATPVESDGSPMATLAPTEPSMATARAPPTTGRRTAARSAARLLVVADVVACAAVPCLGV</sequence>
<keyword evidence="2" id="KW-0472">Membrane</keyword>
<feature type="region of interest" description="Disordered" evidence="1">
    <location>
        <begin position="88"/>
        <end position="120"/>
    </location>
</feature>
<organism evidence="3 4">
    <name type="scientific">Janibacter limosus</name>
    <dbReference type="NCBI Taxonomy" id="53458"/>
    <lineage>
        <taxon>Bacteria</taxon>
        <taxon>Bacillati</taxon>
        <taxon>Actinomycetota</taxon>
        <taxon>Actinomycetes</taxon>
        <taxon>Micrococcales</taxon>
        <taxon>Intrasporangiaceae</taxon>
        <taxon>Janibacter</taxon>
    </lineage>
</organism>
<evidence type="ECO:0000256" key="1">
    <source>
        <dbReference type="SAM" id="MobiDB-lite"/>
    </source>
</evidence>
<evidence type="ECO:0000313" key="3">
    <source>
        <dbReference type="EMBL" id="QBF45197.1"/>
    </source>
</evidence>
<dbReference type="KEGG" id="jli:EXU32_02285"/>
<dbReference type="Proteomes" id="UP000290408">
    <property type="component" value="Chromosome"/>
</dbReference>
<keyword evidence="2" id="KW-1133">Transmembrane helix</keyword>
<keyword evidence="4" id="KW-1185">Reference proteome</keyword>
<reference evidence="3 4" key="1">
    <citation type="submission" date="2019-02" db="EMBL/GenBank/DDBJ databases">
        <title>Genomic data mining of an Antarctic deep-sea actinobacterium, Janibacterlimosus P3-3-X1.</title>
        <authorList>
            <person name="Liao L."/>
            <person name="Chen B."/>
        </authorList>
    </citation>
    <scope>NUCLEOTIDE SEQUENCE [LARGE SCALE GENOMIC DNA]</scope>
    <source>
        <strain evidence="3 4">P3-3-X1</strain>
    </source>
</reference>
<accession>A0A4P6MTY4</accession>
<dbReference type="AlphaFoldDB" id="A0A4P6MTY4"/>
<feature type="transmembrane region" description="Helical" evidence="2">
    <location>
        <begin position="16"/>
        <end position="41"/>
    </location>
</feature>
<keyword evidence="2" id="KW-0812">Transmembrane</keyword>
<name>A0A4P6MTY4_9MICO</name>